<evidence type="ECO:0000259" key="2">
    <source>
        <dbReference type="Pfam" id="PF24125"/>
    </source>
</evidence>
<dbReference type="InterPro" id="IPR052026">
    <property type="entry name" value="ExeA_AAA_ATPase_DNA-bind"/>
</dbReference>
<dbReference type="Gene3D" id="3.40.50.300">
    <property type="entry name" value="P-loop containing nucleotide triphosphate hydrolases"/>
    <property type="match status" value="1"/>
</dbReference>
<evidence type="ECO:0000313" key="3">
    <source>
        <dbReference type="EMBL" id="PCJ42793.1"/>
    </source>
</evidence>
<evidence type="ECO:0000259" key="1">
    <source>
        <dbReference type="Pfam" id="PF13401"/>
    </source>
</evidence>
<dbReference type="InterPro" id="IPR056203">
    <property type="entry name" value="Cds6_C"/>
</dbReference>
<evidence type="ECO:0000313" key="4">
    <source>
        <dbReference type="Proteomes" id="UP000228987"/>
    </source>
</evidence>
<dbReference type="EMBL" id="NVWI01000002">
    <property type="protein sequence ID" value="PCJ42793.1"/>
    <property type="molecule type" value="Genomic_DNA"/>
</dbReference>
<dbReference type="SUPFAM" id="SSF52540">
    <property type="entry name" value="P-loop containing nucleoside triphosphate hydrolases"/>
    <property type="match status" value="1"/>
</dbReference>
<sequence>MALKNDLYINVEPYTEILGGLTFVLSISNGIVKLTGKTGTGKTAMCIELLQELKTEKIEFVHFPDAPENYAAVQAAIQRKLKLGPKAGGDQDSFIQALTAHIIKKSFDEQKLVLIFDDVEKLSSDLLTELTSFRHIHLNDQGLVSIVLSGTDEMDKKLSNGASALIKDLLVSYTLEPMNREQLAEFCKAYLQEIKMDAQLTEENISQLLEISEGLPGDIPEMIPEILDKDDSKLYVKKKKQKEFVTKTTKTLTHEFVDPFVDEETKRQIFGRWKWPIGPSVVAAGVAVVVFLGYSTYVFIPDDIIPTTVSYFNDDIEPVVEEPVIEIAVEPVLAEEIDQIIEQVDAPVDEIIVESAEELAIVAPEEAPEPEQVSIPETVVQIEEVPEIEVESENISEVVDSFQVTATDDVQRVIEQWLQAWQEQDVTAYFSSYHENFEPVSFSSSTTWKNNRQRNILRPTSINISYDEYTVLSRNADSTMLTLRMAYQSSTYADSTLKELGLVRDSQGEWKIIFEENIQVERRAVNRVASAQVDDQLDVYLVPSVGSTQSVPVIGMSPGQVAGNLSNRQQQMFNFVNNWLTTWQNQDVDAYFNYYQDNFSTYNFLSPGLWEQDRITKIRRPSYIELRMSDFEVLQETANEAVIQFSLEYRSAYYADRTLKEVLLTRDRNGNLQISNELNRQIETLPIYRRMNNVVSSIF</sequence>
<protein>
    <submittedName>
        <fullName evidence="3">Uncharacterized protein</fullName>
    </submittedName>
</protein>
<dbReference type="Pfam" id="PF24125">
    <property type="entry name" value="Cds6_C"/>
    <property type="match status" value="2"/>
</dbReference>
<dbReference type="InterPro" id="IPR032710">
    <property type="entry name" value="NTF2-like_dom_sf"/>
</dbReference>
<feature type="domain" description="Cds6 C-terminal" evidence="2">
    <location>
        <begin position="410"/>
        <end position="516"/>
    </location>
</feature>
<comment type="caution">
    <text evidence="3">The sequence shown here is derived from an EMBL/GenBank/DDBJ whole genome shotgun (WGS) entry which is preliminary data.</text>
</comment>
<accession>A0A2A5CGB4</accession>
<feature type="domain" description="ORC1/DEAH AAA+ ATPase" evidence="1">
    <location>
        <begin position="29"/>
        <end position="158"/>
    </location>
</feature>
<dbReference type="InterPro" id="IPR049945">
    <property type="entry name" value="AAA_22"/>
</dbReference>
<dbReference type="Pfam" id="PF13401">
    <property type="entry name" value="AAA_22"/>
    <property type="match status" value="1"/>
</dbReference>
<dbReference type="GO" id="GO:0016887">
    <property type="term" value="F:ATP hydrolysis activity"/>
    <property type="evidence" value="ECO:0007669"/>
    <property type="project" value="InterPro"/>
</dbReference>
<proteinExistence type="predicted"/>
<reference evidence="4" key="1">
    <citation type="submission" date="2017-08" db="EMBL/GenBank/DDBJ databases">
        <title>A dynamic microbial community with high functional redundancy inhabits the cold, oxic subseafloor aquifer.</title>
        <authorList>
            <person name="Tully B.J."/>
            <person name="Wheat C.G."/>
            <person name="Glazer B.T."/>
            <person name="Huber J.A."/>
        </authorList>
    </citation>
    <scope>NUCLEOTIDE SEQUENCE [LARGE SCALE GENOMIC DNA]</scope>
</reference>
<dbReference type="PANTHER" id="PTHR35894:SF1">
    <property type="entry name" value="PHOSPHORIBULOKINASE _ URIDINE KINASE FAMILY"/>
    <property type="match status" value="1"/>
</dbReference>
<name>A0A2A5CGB4_9GAMM</name>
<dbReference type="Proteomes" id="UP000228987">
    <property type="component" value="Unassembled WGS sequence"/>
</dbReference>
<feature type="domain" description="Cds6 C-terminal" evidence="2">
    <location>
        <begin position="572"/>
        <end position="677"/>
    </location>
</feature>
<dbReference type="AlphaFoldDB" id="A0A2A5CGB4"/>
<dbReference type="PANTHER" id="PTHR35894">
    <property type="entry name" value="GENERAL SECRETION PATHWAY PROTEIN A-RELATED"/>
    <property type="match status" value="1"/>
</dbReference>
<dbReference type="InterPro" id="IPR027417">
    <property type="entry name" value="P-loop_NTPase"/>
</dbReference>
<gene>
    <name evidence="3" type="ORF">COA71_04635</name>
</gene>
<dbReference type="Gene3D" id="3.10.450.50">
    <property type="match status" value="1"/>
</dbReference>
<dbReference type="SUPFAM" id="SSF54427">
    <property type="entry name" value="NTF2-like"/>
    <property type="match status" value="2"/>
</dbReference>
<organism evidence="3 4">
    <name type="scientific">SAR86 cluster bacterium</name>
    <dbReference type="NCBI Taxonomy" id="2030880"/>
    <lineage>
        <taxon>Bacteria</taxon>
        <taxon>Pseudomonadati</taxon>
        <taxon>Pseudomonadota</taxon>
        <taxon>Gammaproteobacteria</taxon>
        <taxon>SAR86 cluster</taxon>
    </lineage>
</organism>